<dbReference type="InterPro" id="IPR007627">
    <property type="entry name" value="RNA_pol_sigma70_r2"/>
</dbReference>
<comment type="similarity">
    <text evidence="1">Belongs to the sigma-70 factor family. ECF subfamily.</text>
</comment>
<dbReference type="Proteomes" id="UP000619033">
    <property type="component" value="Unassembled WGS sequence"/>
</dbReference>
<name>A0A8J7MRM8_9RHOB</name>
<dbReference type="SUPFAM" id="SSF88946">
    <property type="entry name" value="Sigma2 domain of RNA polymerase sigma factors"/>
    <property type="match status" value="1"/>
</dbReference>
<dbReference type="Gene3D" id="1.10.1740.10">
    <property type="match status" value="1"/>
</dbReference>
<gene>
    <name evidence="8" type="ORF">JI744_18330</name>
</gene>
<keyword evidence="9" id="KW-1185">Reference proteome</keyword>
<dbReference type="InterPro" id="IPR039425">
    <property type="entry name" value="RNA_pol_sigma-70-like"/>
</dbReference>
<organism evidence="8 9">
    <name type="scientific">Fuscibacter oryzae</name>
    <dbReference type="NCBI Taxonomy" id="2803939"/>
    <lineage>
        <taxon>Bacteria</taxon>
        <taxon>Pseudomonadati</taxon>
        <taxon>Pseudomonadota</taxon>
        <taxon>Alphaproteobacteria</taxon>
        <taxon>Rhodobacterales</taxon>
        <taxon>Paracoccaceae</taxon>
        <taxon>Fuscibacter</taxon>
    </lineage>
</organism>
<dbReference type="InterPro" id="IPR014284">
    <property type="entry name" value="RNA_pol_sigma-70_dom"/>
</dbReference>
<keyword evidence="3" id="KW-0731">Sigma factor</keyword>
<dbReference type="InterPro" id="IPR013325">
    <property type="entry name" value="RNA_pol_sigma_r2"/>
</dbReference>
<accession>A0A8J7MRM8</accession>
<feature type="domain" description="RNA polymerase sigma-70 region 2" evidence="6">
    <location>
        <begin position="30"/>
        <end position="94"/>
    </location>
</feature>
<evidence type="ECO:0000313" key="9">
    <source>
        <dbReference type="Proteomes" id="UP000619033"/>
    </source>
</evidence>
<dbReference type="Gene3D" id="1.10.10.10">
    <property type="entry name" value="Winged helix-like DNA-binding domain superfamily/Winged helix DNA-binding domain"/>
    <property type="match status" value="1"/>
</dbReference>
<dbReference type="PANTHER" id="PTHR43133:SF58">
    <property type="entry name" value="ECF RNA POLYMERASE SIGMA FACTOR SIGD"/>
    <property type="match status" value="1"/>
</dbReference>
<evidence type="ECO:0000256" key="1">
    <source>
        <dbReference type="ARBA" id="ARBA00010641"/>
    </source>
</evidence>
<dbReference type="RefSeq" id="WP_202662624.1">
    <property type="nucleotide sequence ID" value="NZ_JAESVP010000013.1"/>
</dbReference>
<protein>
    <submittedName>
        <fullName evidence="8">Sigma-70 family RNA polymerase sigma factor</fullName>
    </submittedName>
</protein>
<reference evidence="8" key="1">
    <citation type="submission" date="2021-01" db="EMBL/GenBank/DDBJ databases">
        <title>Genome seq and assembly of Tabrizicola sp. KVB23.</title>
        <authorList>
            <person name="Chhetri G."/>
        </authorList>
    </citation>
    <scope>NUCLEOTIDE SEQUENCE</scope>
    <source>
        <strain evidence="8">KVB23</strain>
    </source>
</reference>
<evidence type="ECO:0000256" key="4">
    <source>
        <dbReference type="ARBA" id="ARBA00023125"/>
    </source>
</evidence>
<evidence type="ECO:0000256" key="3">
    <source>
        <dbReference type="ARBA" id="ARBA00023082"/>
    </source>
</evidence>
<dbReference type="InterPro" id="IPR013324">
    <property type="entry name" value="RNA_pol_sigma_r3/r4-like"/>
</dbReference>
<comment type="caution">
    <text evidence="8">The sequence shown here is derived from an EMBL/GenBank/DDBJ whole genome shotgun (WGS) entry which is preliminary data.</text>
</comment>
<dbReference type="GO" id="GO:0006352">
    <property type="term" value="P:DNA-templated transcription initiation"/>
    <property type="evidence" value="ECO:0007669"/>
    <property type="project" value="InterPro"/>
</dbReference>
<dbReference type="GO" id="GO:0016987">
    <property type="term" value="F:sigma factor activity"/>
    <property type="evidence" value="ECO:0007669"/>
    <property type="project" value="UniProtKB-KW"/>
</dbReference>
<dbReference type="PANTHER" id="PTHR43133">
    <property type="entry name" value="RNA POLYMERASE ECF-TYPE SIGMA FACTO"/>
    <property type="match status" value="1"/>
</dbReference>
<dbReference type="Pfam" id="PF08281">
    <property type="entry name" value="Sigma70_r4_2"/>
    <property type="match status" value="1"/>
</dbReference>
<evidence type="ECO:0000259" key="7">
    <source>
        <dbReference type="Pfam" id="PF08281"/>
    </source>
</evidence>
<dbReference type="Pfam" id="PF04542">
    <property type="entry name" value="Sigma70_r2"/>
    <property type="match status" value="1"/>
</dbReference>
<keyword evidence="4" id="KW-0238">DNA-binding</keyword>
<dbReference type="GO" id="GO:0003677">
    <property type="term" value="F:DNA binding"/>
    <property type="evidence" value="ECO:0007669"/>
    <property type="project" value="UniProtKB-KW"/>
</dbReference>
<dbReference type="SUPFAM" id="SSF88659">
    <property type="entry name" value="Sigma3 and sigma4 domains of RNA polymerase sigma factors"/>
    <property type="match status" value="1"/>
</dbReference>
<dbReference type="AlphaFoldDB" id="A0A8J7MRM8"/>
<evidence type="ECO:0000313" key="8">
    <source>
        <dbReference type="EMBL" id="MBL4930060.1"/>
    </source>
</evidence>
<proteinExistence type="inferred from homology"/>
<dbReference type="NCBIfam" id="TIGR02937">
    <property type="entry name" value="sigma70-ECF"/>
    <property type="match status" value="1"/>
</dbReference>
<sequence>MQATEDPLGILLVAANAGDGQAYARFLHAVAPIVRGIVRARGRGLPVDLHEDIVQDVLLAIHLKRQTWDAGHPLRPWLYAIVRYKVIDSLRARGKKVYLPIEDYSDVLPAEETADPLDARDDQREVDRLLGQLDPRSAEVVRALELREEPQAEVGVRLEMTPVNLRVTLHRAMKRLAALARKDLP</sequence>
<keyword evidence="5" id="KW-0804">Transcription</keyword>
<evidence type="ECO:0000259" key="6">
    <source>
        <dbReference type="Pfam" id="PF04542"/>
    </source>
</evidence>
<keyword evidence="2" id="KW-0805">Transcription regulation</keyword>
<evidence type="ECO:0000256" key="2">
    <source>
        <dbReference type="ARBA" id="ARBA00023015"/>
    </source>
</evidence>
<dbReference type="InterPro" id="IPR013249">
    <property type="entry name" value="RNA_pol_sigma70_r4_t2"/>
</dbReference>
<evidence type="ECO:0000256" key="5">
    <source>
        <dbReference type="ARBA" id="ARBA00023163"/>
    </source>
</evidence>
<feature type="domain" description="RNA polymerase sigma factor 70 region 4 type 2" evidence="7">
    <location>
        <begin position="124"/>
        <end position="176"/>
    </location>
</feature>
<dbReference type="EMBL" id="JAESVP010000013">
    <property type="protein sequence ID" value="MBL4930060.1"/>
    <property type="molecule type" value="Genomic_DNA"/>
</dbReference>
<dbReference type="InterPro" id="IPR036388">
    <property type="entry name" value="WH-like_DNA-bd_sf"/>
</dbReference>